<dbReference type="AlphaFoldDB" id="A0A8J2ZGD4"/>
<comment type="caution">
    <text evidence="3">The sequence shown here is derived from an EMBL/GenBank/DDBJ whole genome shotgun (WGS) entry which is preliminary data.</text>
</comment>
<dbReference type="EMBL" id="BMJV01000001">
    <property type="protein sequence ID" value="GGG59265.1"/>
    <property type="molecule type" value="Genomic_DNA"/>
</dbReference>
<reference evidence="3" key="2">
    <citation type="submission" date="2020-09" db="EMBL/GenBank/DDBJ databases">
        <authorList>
            <person name="Sun Q."/>
            <person name="Zhou Y."/>
        </authorList>
    </citation>
    <scope>NUCLEOTIDE SEQUENCE</scope>
    <source>
        <strain evidence="3">CGMCC 1.15762</strain>
    </source>
</reference>
<feature type="transmembrane region" description="Helical" evidence="2">
    <location>
        <begin position="245"/>
        <end position="271"/>
    </location>
</feature>
<protein>
    <submittedName>
        <fullName evidence="3">Uncharacterized protein</fullName>
    </submittedName>
</protein>
<proteinExistence type="predicted"/>
<evidence type="ECO:0000256" key="2">
    <source>
        <dbReference type="SAM" id="Phobius"/>
    </source>
</evidence>
<dbReference type="RefSeq" id="WP_188787843.1">
    <property type="nucleotide sequence ID" value="NZ_BMJV01000001.1"/>
</dbReference>
<name>A0A8J2ZGD4_9RHOB</name>
<reference evidence="3" key="1">
    <citation type="journal article" date="2014" name="Int. J. Syst. Evol. Microbiol.">
        <title>Complete genome sequence of Corynebacterium casei LMG S-19264T (=DSM 44701T), isolated from a smear-ripened cheese.</title>
        <authorList>
            <consortium name="US DOE Joint Genome Institute (JGI-PGF)"/>
            <person name="Walter F."/>
            <person name="Albersmeier A."/>
            <person name="Kalinowski J."/>
            <person name="Ruckert C."/>
        </authorList>
    </citation>
    <scope>NUCLEOTIDE SEQUENCE</scope>
    <source>
        <strain evidence="3">CGMCC 1.15762</strain>
    </source>
</reference>
<keyword evidence="2" id="KW-0812">Transmembrane</keyword>
<organism evidence="3 4">
    <name type="scientific">Salipiger pallidus</name>
    <dbReference type="NCBI Taxonomy" id="1775170"/>
    <lineage>
        <taxon>Bacteria</taxon>
        <taxon>Pseudomonadati</taxon>
        <taxon>Pseudomonadota</taxon>
        <taxon>Alphaproteobacteria</taxon>
        <taxon>Rhodobacterales</taxon>
        <taxon>Roseobacteraceae</taxon>
        <taxon>Salipiger</taxon>
    </lineage>
</organism>
<keyword evidence="4" id="KW-1185">Reference proteome</keyword>
<keyword evidence="2" id="KW-0472">Membrane</keyword>
<feature type="transmembrane region" description="Helical" evidence="2">
    <location>
        <begin position="283"/>
        <end position="303"/>
    </location>
</feature>
<feature type="region of interest" description="Disordered" evidence="1">
    <location>
        <begin position="211"/>
        <end position="236"/>
    </location>
</feature>
<accession>A0A8J2ZGD4</accession>
<dbReference type="Proteomes" id="UP000617145">
    <property type="component" value="Unassembled WGS sequence"/>
</dbReference>
<sequence length="308" mass="33285">MALPTYPYAGLHLGQNGDINLLACLTAAAEVLRRLDGYSGRPLQTSRKRPALMGDRVGLVLRPGSASSGMDDSGVRKLEIRVISREAGPAEDDLVTSLLAETVLTLMDEVEVDIVEWLSPDCMIEADEFVDLLFPDEQEFIDTPSAAVCKPEYDHDEDARLAQSIRSAICAAEHIAPLADHPSRITSGADRANGAKTDDAPACRINRDIYDAPGTTRSTVPDPEPRDDEDDPHGDIEDALPRRSAMLGAMGMIVAVFGYSVRLIGMACLWLMRAIDLRLLSRALSVGMALIALTNSDALWAMVEGALK</sequence>
<keyword evidence="2" id="KW-1133">Transmembrane helix</keyword>
<evidence type="ECO:0000313" key="4">
    <source>
        <dbReference type="Proteomes" id="UP000617145"/>
    </source>
</evidence>
<evidence type="ECO:0000313" key="3">
    <source>
        <dbReference type="EMBL" id="GGG59265.1"/>
    </source>
</evidence>
<evidence type="ECO:0000256" key="1">
    <source>
        <dbReference type="SAM" id="MobiDB-lite"/>
    </source>
</evidence>
<gene>
    <name evidence="3" type="ORF">GCM10011415_01350</name>
</gene>